<reference evidence="10 11" key="1">
    <citation type="submission" date="2014-11" db="EMBL/GenBank/DDBJ databases">
        <authorList>
            <person name="Urmite Genomes Urmite Genomes"/>
        </authorList>
    </citation>
    <scope>NUCLEOTIDE SEQUENCE [LARGE SCALE GENOMIC DNA]</scope>
    <source>
        <strain evidence="10 11">Oc5</strain>
    </source>
</reference>
<evidence type="ECO:0000313" key="11">
    <source>
        <dbReference type="Proteomes" id="UP000040453"/>
    </source>
</evidence>
<name>A0A0A1MI74_9BACI</name>
<evidence type="ECO:0000256" key="7">
    <source>
        <dbReference type="ARBA" id="ARBA00022967"/>
    </source>
</evidence>
<evidence type="ECO:0000256" key="2">
    <source>
        <dbReference type="ARBA" id="ARBA00005417"/>
    </source>
</evidence>
<comment type="subcellular location">
    <subcellularLocation>
        <location evidence="1">Cell membrane</location>
        <topology evidence="1">Peripheral membrane protein</topology>
    </subcellularLocation>
</comment>
<dbReference type="FunFam" id="3.40.50.300:FF:000224">
    <property type="entry name" value="Energy-coupling factor transporter ATP-binding protein EcfA"/>
    <property type="match status" value="1"/>
</dbReference>
<evidence type="ECO:0000256" key="3">
    <source>
        <dbReference type="ARBA" id="ARBA00022448"/>
    </source>
</evidence>
<evidence type="ECO:0000313" key="10">
    <source>
        <dbReference type="EMBL" id="CEI82768.1"/>
    </source>
</evidence>
<protein>
    <submittedName>
        <fullName evidence="10">Energy-coupling factor transporter ATP-binding protein EcfA1</fullName>
    </submittedName>
</protein>
<dbReference type="Proteomes" id="UP000040453">
    <property type="component" value="Unassembled WGS sequence"/>
</dbReference>
<dbReference type="GO" id="GO:0005524">
    <property type="term" value="F:ATP binding"/>
    <property type="evidence" value="ECO:0007669"/>
    <property type="project" value="UniProtKB-KW"/>
</dbReference>
<keyword evidence="4" id="KW-1003">Cell membrane</keyword>
<dbReference type="GO" id="GO:0015087">
    <property type="term" value="F:cobalt ion transmembrane transporter activity"/>
    <property type="evidence" value="ECO:0007669"/>
    <property type="project" value="UniProtKB-ARBA"/>
</dbReference>
<dbReference type="SUPFAM" id="SSF52540">
    <property type="entry name" value="P-loop containing nucleoside triphosphate hydrolases"/>
    <property type="match status" value="1"/>
</dbReference>
<dbReference type="GO" id="GO:0043190">
    <property type="term" value="C:ATP-binding cassette (ABC) transporter complex"/>
    <property type="evidence" value="ECO:0007669"/>
    <property type="project" value="TreeGrafter"/>
</dbReference>
<dbReference type="GO" id="GO:0016887">
    <property type="term" value="F:ATP hydrolysis activity"/>
    <property type="evidence" value="ECO:0007669"/>
    <property type="project" value="InterPro"/>
</dbReference>
<dbReference type="InterPro" id="IPR017871">
    <property type="entry name" value="ABC_transporter-like_CS"/>
</dbReference>
<proteinExistence type="inferred from homology"/>
<dbReference type="Pfam" id="PF00005">
    <property type="entry name" value="ABC_tran"/>
    <property type="match status" value="1"/>
</dbReference>
<feature type="domain" description="ABC transporter" evidence="9">
    <location>
        <begin position="6"/>
        <end position="241"/>
    </location>
</feature>
<dbReference type="Gene3D" id="3.40.50.300">
    <property type="entry name" value="P-loop containing nucleotide triphosphate hydrolases"/>
    <property type="match status" value="1"/>
</dbReference>
<dbReference type="SMART" id="SM00382">
    <property type="entry name" value="AAA"/>
    <property type="match status" value="1"/>
</dbReference>
<keyword evidence="11" id="KW-1185">Reference proteome</keyword>
<dbReference type="InterPro" id="IPR027417">
    <property type="entry name" value="P-loop_NTPase"/>
</dbReference>
<dbReference type="NCBIfam" id="NF010167">
    <property type="entry name" value="PRK13648.1"/>
    <property type="match status" value="1"/>
</dbReference>
<comment type="similarity">
    <text evidence="2">Belongs to the ABC transporter superfamily.</text>
</comment>
<dbReference type="PROSITE" id="PS50893">
    <property type="entry name" value="ABC_TRANSPORTER_2"/>
    <property type="match status" value="1"/>
</dbReference>
<keyword evidence="5" id="KW-0547">Nucleotide-binding</keyword>
<evidence type="ECO:0000259" key="9">
    <source>
        <dbReference type="PROSITE" id="PS50893"/>
    </source>
</evidence>
<evidence type="ECO:0000256" key="5">
    <source>
        <dbReference type="ARBA" id="ARBA00022741"/>
    </source>
</evidence>
<dbReference type="InterPro" id="IPR050095">
    <property type="entry name" value="ECF_ABC_transporter_ATP-bd"/>
</dbReference>
<keyword evidence="8" id="KW-0472">Membrane</keyword>
<evidence type="ECO:0000256" key="6">
    <source>
        <dbReference type="ARBA" id="ARBA00022840"/>
    </source>
</evidence>
<organism evidence="10 11">
    <name type="scientific">Oceanobacillus oncorhynchi</name>
    <dbReference type="NCBI Taxonomy" id="545501"/>
    <lineage>
        <taxon>Bacteria</taxon>
        <taxon>Bacillati</taxon>
        <taxon>Bacillota</taxon>
        <taxon>Bacilli</taxon>
        <taxon>Bacillales</taxon>
        <taxon>Bacillaceae</taxon>
        <taxon>Oceanobacillus</taxon>
    </lineage>
</organism>
<dbReference type="GO" id="GO:0042626">
    <property type="term" value="F:ATPase-coupled transmembrane transporter activity"/>
    <property type="evidence" value="ECO:0007669"/>
    <property type="project" value="TreeGrafter"/>
</dbReference>
<dbReference type="RefSeq" id="WP_042532764.1">
    <property type="nucleotide sequence ID" value="NZ_CAXOIH010000018.1"/>
</dbReference>
<dbReference type="InterPro" id="IPR003439">
    <property type="entry name" value="ABC_transporter-like_ATP-bd"/>
</dbReference>
<evidence type="ECO:0000256" key="1">
    <source>
        <dbReference type="ARBA" id="ARBA00004202"/>
    </source>
</evidence>
<dbReference type="PANTHER" id="PTHR43553:SF24">
    <property type="entry name" value="ENERGY-COUPLING FACTOR TRANSPORTER ATP-BINDING PROTEIN ECFA1"/>
    <property type="match status" value="1"/>
</dbReference>
<keyword evidence="6 10" id="KW-0067">ATP-binding</keyword>
<keyword evidence="7" id="KW-1278">Translocase</keyword>
<dbReference type="EMBL" id="CDGG01000001">
    <property type="protein sequence ID" value="CEI82768.1"/>
    <property type="molecule type" value="Genomic_DNA"/>
</dbReference>
<sequence>MSTPCVNVENVFFHYNLQKQEETIADLSFTAERGEWLAVVGHNGSGKSTLASLLVGLRAPSSGSIYINGIELTEESKWELRSHIGLVFQNPENQFIGTTVKDDVAFALENQNMPYHEMKQRVNRALEMVGMSRYADHDPSRLSGGQKQRVAIAGLLALQPAIIVLDEAMVMLDPKSRQEFMHFLHDLRKQQQLTIISITHDMNEAEAADRMLVLQKGSVKEIDRPAQIFQREDWLDVPFIEALRRKLKERGSAVPDQYMTEQEMMRWLCR</sequence>
<dbReference type="PROSITE" id="PS00211">
    <property type="entry name" value="ABC_TRANSPORTER_1"/>
    <property type="match status" value="1"/>
</dbReference>
<dbReference type="InterPro" id="IPR015856">
    <property type="entry name" value="ABC_transpr_CbiO/EcfA_su"/>
</dbReference>
<evidence type="ECO:0000256" key="8">
    <source>
        <dbReference type="ARBA" id="ARBA00023136"/>
    </source>
</evidence>
<evidence type="ECO:0000256" key="4">
    <source>
        <dbReference type="ARBA" id="ARBA00022475"/>
    </source>
</evidence>
<gene>
    <name evidence="10" type="primary">ecfA1_2</name>
    <name evidence="10" type="ORF">BN997_02654</name>
</gene>
<dbReference type="OrthoDB" id="9784332at2"/>
<dbReference type="InterPro" id="IPR030947">
    <property type="entry name" value="EcfA_1"/>
</dbReference>
<dbReference type="InterPro" id="IPR003593">
    <property type="entry name" value="AAA+_ATPase"/>
</dbReference>
<dbReference type="STRING" id="545501.BN997_02654"/>
<accession>A0A0A1MI74</accession>
<keyword evidence="3" id="KW-0813">Transport</keyword>
<dbReference type="AlphaFoldDB" id="A0A0A1MI74"/>
<dbReference type="CDD" id="cd03225">
    <property type="entry name" value="ABC_cobalt_CbiO_domain1"/>
    <property type="match status" value="1"/>
</dbReference>
<dbReference type="PANTHER" id="PTHR43553">
    <property type="entry name" value="HEAVY METAL TRANSPORTER"/>
    <property type="match status" value="1"/>
</dbReference>
<dbReference type="NCBIfam" id="TIGR04520">
    <property type="entry name" value="ECF_ATPase_1"/>
    <property type="match status" value="1"/>
</dbReference>